<reference evidence="7 9" key="1">
    <citation type="submission" date="2015-11" db="EMBL/GenBank/DDBJ databases">
        <authorList>
            <person name="Zhang Y."/>
            <person name="Guo Z."/>
        </authorList>
    </citation>
    <scope>NUCLEOTIDE SEQUENCE [LARGE SCALE GENOMIC DNA]</scope>
    <source>
        <strain evidence="7 9">YFY001</strain>
    </source>
</reference>
<dbReference type="KEGG" id="jte:ASJ30_16335"/>
<dbReference type="CDD" id="cd02440">
    <property type="entry name" value="AdoMet_MTases"/>
    <property type="match status" value="1"/>
</dbReference>
<evidence type="ECO:0000256" key="3">
    <source>
        <dbReference type="ARBA" id="ARBA00022603"/>
    </source>
</evidence>
<feature type="binding site" evidence="6">
    <location>
        <position position="139"/>
    </location>
    <ligand>
        <name>S-adenosyl-L-methionine</name>
        <dbReference type="ChEBI" id="CHEBI:59789"/>
    </ligand>
</feature>
<dbReference type="HAMAP" id="MF_00074">
    <property type="entry name" value="16SrRNA_methyltr_G"/>
    <property type="match status" value="1"/>
</dbReference>
<keyword evidence="4 6" id="KW-0808">Transferase</keyword>
<gene>
    <name evidence="6 8" type="primary">rsmG</name>
    <name evidence="7" type="ORF">ASJ30_16335</name>
    <name evidence="8" type="ORF">IGS73_17950</name>
</gene>
<evidence type="ECO:0000256" key="2">
    <source>
        <dbReference type="ARBA" id="ARBA00022552"/>
    </source>
</evidence>
<evidence type="ECO:0000256" key="5">
    <source>
        <dbReference type="ARBA" id="ARBA00022691"/>
    </source>
</evidence>
<name>A0A1L3MKT0_9MICO</name>
<evidence type="ECO:0000256" key="4">
    <source>
        <dbReference type="ARBA" id="ARBA00022679"/>
    </source>
</evidence>
<dbReference type="Proteomes" id="UP000182938">
    <property type="component" value="Chromosome"/>
</dbReference>
<feature type="binding site" evidence="6">
    <location>
        <begin position="124"/>
        <end position="125"/>
    </location>
    <ligand>
        <name>S-adenosyl-L-methionine</name>
        <dbReference type="ChEBI" id="CHEBI:59789"/>
    </ligand>
</feature>
<evidence type="ECO:0000256" key="1">
    <source>
        <dbReference type="ARBA" id="ARBA00022490"/>
    </source>
</evidence>
<dbReference type="Proteomes" id="UP000593998">
    <property type="component" value="Chromosome"/>
</dbReference>
<dbReference type="PANTHER" id="PTHR31760">
    <property type="entry name" value="S-ADENOSYL-L-METHIONINE-DEPENDENT METHYLTRANSFERASES SUPERFAMILY PROTEIN"/>
    <property type="match status" value="1"/>
</dbReference>
<comment type="similarity">
    <text evidence="6">Belongs to the methyltransferase superfamily. RNA methyltransferase RsmG family.</text>
</comment>
<reference evidence="8 10" key="2">
    <citation type="submission" date="2020-10" db="EMBL/GenBank/DDBJ databases">
        <title>Janibacter indicus TT2 genome sequence.</title>
        <authorList>
            <person name="Lee K."/>
            <person name="Ganzorig M."/>
        </authorList>
    </citation>
    <scope>NUCLEOTIDE SEQUENCE [LARGE SCALE GENOMIC DNA]</scope>
    <source>
        <strain evidence="8 10">TT2</strain>
    </source>
</reference>
<dbReference type="GO" id="GO:0070043">
    <property type="term" value="F:rRNA (guanine-N7-)-methyltransferase activity"/>
    <property type="evidence" value="ECO:0007669"/>
    <property type="project" value="UniProtKB-UniRule"/>
</dbReference>
<keyword evidence="9" id="KW-1185">Reference proteome</keyword>
<keyword evidence="1 6" id="KW-0963">Cytoplasm</keyword>
<dbReference type="PANTHER" id="PTHR31760:SF0">
    <property type="entry name" value="S-ADENOSYL-L-METHIONINE-DEPENDENT METHYLTRANSFERASES SUPERFAMILY PROTEIN"/>
    <property type="match status" value="1"/>
</dbReference>
<dbReference type="NCBIfam" id="TIGR00138">
    <property type="entry name" value="rsmG_gidB"/>
    <property type="match status" value="1"/>
</dbReference>
<dbReference type="AlphaFoldDB" id="A0A1L3MKT0"/>
<evidence type="ECO:0000313" key="10">
    <source>
        <dbReference type="Proteomes" id="UP000593998"/>
    </source>
</evidence>
<comment type="function">
    <text evidence="6">Specifically methylates the N7 position of a guanine in 16S rRNA.</text>
</comment>
<organism evidence="7 9">
    <name type="scientific">Janibacter indicus</name>
    <dbReference type="NCBI Taxonomy" id="857417"/>
    <lineage>
        <taxon>Bacteria</taxon>
        <taxon>Bacillati</taxon>
        <taxon>Actinomycetota</taxon>
        <taxon>Actinomycetes</taxon>
        <taxon>Micrococcales</taxon>
        <taxon>Intrasporangiaceae</taxon>
        <taxon>Janibacter</taxon>
    </lineage>
</organism>
<dbReference type="RefSeq" id="WP_072626035.1">
    <property type="nucleotide sequence ID" value="NZ_CP013290.1"/>
</dbReference>
<comment type="caution">
    <text evidence="6">Lacks conserved residue(s) required for the propagation of feature annotation.</text>
</comment>
<feature type="binding site" evidence="6">
    <location>
        <position position="78"/>
    </location>
    <ligand>
        <name>S-adenosyl-L-methionine</name>
        <dbReference type="ChEBI" id="CHEBI:59789"/>
    </ligand>
</feature>
<evidence type="ECO:0000313" key="8">
    <source>
        <dbReference type="EMBL" id="QOK22879.1"/>
    </source>
</evidence>
<sequence>MTIDIPEAPEGARRFFGGRLPRAETFAAVLADTGVSHGLIGPRELPILWERHILNCAVIEDAFTEGGKVIDVGSGAGLPGLALAIARPDLDVHLVEPMQRRTEWLRAATEATGLDNVTVHRGRAEEFHGVLSAPHVTARAVAALDKLARWCCPMVAPGGQLVAMKGQSASAEIDKATKVLRRLGVTATTITEHGADVLPAPTLTVDCTVGTART</sequence>
<keyword evidence="2 6" id="KW-0698">rRNA processing</keyword>
<evidence type="ECO:0000313" key="9">
    <source>
        <dbReference type="Proteomes" id="UP000182938"/>
    </source>
</evidence>
<evidence type="ECO:0000313" key="7">
    <source>
        <dbReference type="EMBL" id="APH02910.1"/>
    </source>
</evidence>
<evidence type="ECO:0000256" key="6">
    <source>
        <dbReference type="HAMAP-Rule" id="MF_00074"/>
    </source>
</evidence>
<keyword evidence="5 6" id="KW-0949">S-adenosyl-L-methionine</keyword>
<dbReference type="InterPro" id="IPR003682">
    <property type="entry name" value="rRNA_ssu_MeTfrase_G"/>
</dbReference>
<comment type="subcellular location">
    <subcellularLocation>
        <location evidence="6">Cytoplasm</location>
    </subcellularLocation>
</comment>
<dbReference type="SUPFAM" id="SSF53335">
    <property type="entry name" value="S-adenosyl-L-methionine-dependent methyltransferases"/>
    <property type="match status" value="1"/>
</dbReference>
<dbReference type="EMBL" id="CP013290">
    <property type="protein sequence ID" value="APH02910.1"/>
    <property type="molecule type" value="Genomic_DNA"/>
</dbReference>
<accession>A0A1L3MKT0</accession>
<dbReference type="Gene3D" id="3.40.50.150">
    <property type="entry name" value="Vaccinia Virus protein VP39"/>
    <property type="match status" value="1"/>
</dbReference>
<protein>
    <recommendedName>
        <fullName evidence="6">Ribosomal RNA small subunit methyltransferase G</fullName>
        <ecNumber evidence="6">2.1.1.-</ecNumber>
    </recommendedName>
    <alternativeName>
        <fullName evidence="6">16S rRNA 7-methylguanosine methyltransferase</fullName>
        <shortName evidence="6">16S rRNA m7G methyltransferase</shortName>
    </alternativeName>
</protein>
<keyword evidence="3 6" id="KW-0489">Methyltransferase</keyword>
<dbReference type="EMBL" id="CP062789">
    <property type="protein sequence ID" value="QOK22879.1"/>
    <property type="molecule type" value="Genomic_DNA"/>
</dbReference>
<dbReference type="Pfam" id="PF02527">
    <property type="entry name" value="GidB"/>
    <property type="match status" value="1"/>
</dbReference>
<feature type="binding site" evidence="6">
    <location>
        <position position="73"/>
    </location>
    <ligand>
        <name>S-adenosyl-L-methionine</name>
        <dbReference type="ChEBI" id="CHEBI:59789"/>
    </ligand>
</feature>
<dbReference type="EC" id="2.1.1.-" evidence="6"/>
<proteinExistence type="inferred from homology"/>
<dbReference type="GO" id="GO:0005829">
    <property type="term" value="C:cytosol"/>
    <property type="evidence" value="ECO:0007669"/>
    <property type="project" value="TreeGrafter"/>
</dbReference>
<dbReference type="InterPro" id="IPR029063">
    <property type="entry name" value="SAM-dependent_MTases_sf"/>
</dbReference>